<comment type="caution">
    <text evidence="2">The sequence shown here is derived from an EMBL/GenBank/DDBJ whole genome shotgun (WGS) entry which is preliminary data.</text>
</comment>
<dbReference type="Gene3D" id="2.60.120.620">
    <property type="entry name" value="q2cbj1_9rhob like domain"/>
    <property type="match status" value="1"/>
</dbReference>
<reference evidence="2 3" key="1">
    <citation type="journal article" date="2018" name="Mol. Genet. Genomics">
        <title>The red deer Cervus elaphus genome CerEla1.0: sequencing, annotating, genes, and chromosomes.</title>
        <authorList>
            <person name="Bana N.A."/>
            <person name="Nyiri A."/>
            <person name="Nagy J."/>
            <person name="Frank K."/>
            <person name="Nagy T."/>
            <person name="Steger V."/>
            <person name="Schiller M."/>
            <person name="Lakatos P."/>
            <person name="Sugar L."/>
            <person name="Horn P."/>
            <person name="Barta E."/>
            <person name="Orosz L."/>
        </authorList>
    </citation>
    <scope>NUCLEOTIDE SEQUENCE [LARGE SCALE GENOMIC DNA]</scope>
    <source>
        <strain evidence="2">Hungarian</strain>
    </source>
</reference>
<proteinExistence type="predicted"/>
<dbReference type="InterPro" id="IPR051842">
    <property type="entry name" value="uS12_prolyl_hydroxylase"/>
</dbReference>
<sequence>MNGKRPAEPGSDRAGKKGKKEVMAKFSDAVTEETLKKQVAEAWSRRTPFRHEAIVMEMDPFLHCVIPNFIQSQNFLEGLQKELLNLDFHEKKILFEHFRSWISDISKIDLESTIDMSCAKYEFS</sequence>
<evidence type="ECO:0000256" key="1">
    <source>
        <dbReference type="SAM" id="MobiDB-lite"/>
    </source>
</evidence>
<dbReference type="GO" id="GO:0005737">
    <property type="term" value="C:cytoplasm"/>
    <property type="evidence" value="ECO:0007669"/>
    <property type="project" value="TreeGrafter"/>
</dbReference>
<dbReference type="OrthoDB" id="430522at2759"/>
<dbReference type="EMBL" id="MKHE01000004">
    <property type="protein sequence ID" value="OWK16289.1"/>
    <property type="molecule type" value="Genomic_DNA"/>
</dbReference>
<dbReference type="GO" id="GO:0006449">
    <property type="term" value="P:regulation of translational termination"/>
    <property type="evidence" value="ECO:0007669"/>
    <property type="project" value="TreeGrafter"/>
</dbReference>
<feature type="non-terminal residue" evidence="2">
    <location>
        <position position="124"/>
    </location>
</feature>
<dbReference type="Proteomes" id="UP000242450">
    <property type="component" value="Chromosome 4"/>
</dbReference>
<organism evidence="2 3">
    <name type="scientific">Cervus elaphus hippelaphus</name>
    <name type="common">European red deer</name>
    <dbReference type="NCBI Taxonomy" id="46360"/>
    <lineage>
        <taxon>Eukaryota</taxon>
        <taxon>Metazoa</taxon>
        <taxon>Chordata</taxon>
        <taxon>Craniata</taxon>
        <taxon>Vertebrata</taxon>
        <taxon>Euteleostomi</taxon>
        <taxon>Mammalia</taxon>
        <taxon>Eutheria</taxon>
        <taxon>Laurasiatheria</taxon>
        <taxon>Artiodactyla</taxon>
        <taxon>Ruminantia</taxon>
        <taxon>Pecora</taxon>
        <taxon>Cervidae</taxon>
        <taxon>Cervinae</taxon>
        <taxon>Cervus</taxon>
    </lineage>
</organism>
<protein>
    <submittedName>
        <fullName evidence="2">OGFOD1</fullName>
    </submittedName>
</protein>
<gene>
    <name evidence="2" type="ORF">Celaphus_00004138</name>
</gene>
<feature type="region of interest" description="Disordered" evidence="1">
    <location>
        <begin position="1"/>
        <end position="21"/>
    </location>
</feature>
<name>A0A212DDI7_CEREH</name>
<dbReference type="PANTHER" id="PTHR12117:SF0">
    <property type="entry name" value="PROLYL 3-HYDROXYLASE OGFOD1"/>
    <property type="match status" value="1"/>
</dbReference>
<dbReference type="GO" id="GO:0031543">
    <property type="term" value="F:peptidyl-proline dioxygenase activity"/>
    <property type="evidence" value="ECO:0007669"/>
    <property type="project" value="TreeGrafter"/>
</dbReference>
<evidence type="ECO:0000313" key="2">
    <source>
        <dbReference type="EMBL" id="OWK16289.1"/>
    </source>
</evidence>
<evidence type="ECO:0000313" key="3">
    <source>
        <dbReference type="Proteomes" id="UP000242450"/>
    </source>
</evidence>
<keyword evidence="3" id="KW-1185">Reference proteome</keyword>
<accession>A0A212DDI7</accession>
<dbReference type="AlphaFoldDB" id="A0A212DDI7"/>
<dbReference type="PANTHER" id="PTHR12117">
    <property type="entry name" value="HISTONE ACETYLTRANSFERASE COMPLEX"/>
    <property type="match status" value="1"/>
</dbReference>